<protein>
    <submittedName>
        <fullName evidence="1">Uncharacterized protein</fullName>
    </submittedName>
</protein>
<accession>A0AAV4NU83</accession>
<dbReference type="AlphaFoldDB" id="A0AAV4NU83"/>
<dbReference type="EMBL" id="BPLR01003753">
    <property type="protein sequence ID" value="GIX88336.1"/>
    <property type="molecule type" value="Genomic_DNA"/>
</dbReference>
<comment type="caution">
    <text evidence="1">The sequence shown here is derived from an EMBL/GenBank/DDBJ whole genome shotgun (WGS) entry which is preliminary data.</text>
</comment>
<reference evidence="1 2" key="1">
    <citation type="submission" date="2021-06" db="EMBL/GenBank/DDBJ databases">
        <title>Caerostris extrusa draft genome.</title>
        <authorList>
            <person name="Kono N."/>
            <person name="Arakawa K."/>
        </authorList>
    </citation>
    <scope>NUCLEOTIDE SEQUENCE [LARGE SCALE GENOMIC DNA]</scope>
</reference>
<evidence type="ECO:0000313" key="1">
    <source>
        <dbReference type="EMBL" id="GIX88336.1"/>
    </source>
</evidence>
<proteinExistence type="predicted"/>
<keyword evidence="2" id="KW-1185">Reference proteome</keyword>
<sequence length="110" mass="12662">MDYPLWIYEMLRKIPQSVQAMHRSTLNNRTVEITVTHVSNSNLFERQASARRLITDDARIIIIVTIDTASCELHLRPYGQWKFAQKGLMFVSVGGIHSNRCFQNCLGIPQ</sequence>
<evidence type="ECO:0000313" key="2">
    <source>
        <dbReference type="Proteomes" id="UP001054945"/>
    </source>
</evidence>
<organism evidence="1 2">
    <name type="scientific">Caerostris extrusa</name>
    <name type="common">Bark spider</name>
    <name type="synonym">Caerostris bankana</name>
    <dbReference type="NCBI Taxonomy" id="172846"/>
    <lineage>
        <taxon>Eukaryota</taxon>
        <taxon>Metazoa</taxon>
        <taxon>Ecdysozoa</taxon>
        <taxon>Arthropoda</taxon>
        <taxon>Chelicerata</taxon>
        <taxon>Arachnida</taxon>
        <taxon>Araneae</taxon>
        <taxon>Araneomorphae</taxon>
        <taxon>Entelegynae</taxon>
        <taxon>Araneoidea</taxon>
        <taxon>Araneidae</taxon>
        <taxon>Caerostris</taxon>
    </lineage>
</organism>
<gene>
    <name evidence="1" type="ORF">CEXT_195281</name>
</gene>
<dbReference type="Proteomes" id="UP001054945">
    <property type="component" value="Unassembled WGS sequence"/>
</dbReference>
<name>A0AAV4NU83_CAEEX</name>